<organism evidence="3 4">
    <name type="scientific">Zopfia rhizophila CBS 207.26</name>
    <dbReference type="NCBI Taxonomy" id="1314779"/>
    <lineage>
        <taxon>Eukaryota</taxon>
        <taxon>Fungi</taxon>
        <taxon>Dikarya</taxon>
        <taxon>Ascomycota</taxon>
        <taxon>Pezizomycotina</taxon>
        <taxon>Dothideomycetes</taxon>
        <taxon>Dothideomycetes incertae sedis</taxon>
        <taxon>Zopfiaceae</taxon>
        <taxon>Zopfia</taxon>
    </lineage>
</organism>
<feature type="domain" description="Nephrocystin 3-like N-terminal" evidence="2">
    <location>
        <begin position="85"/>
        <end position="194"/>
    </location>
</feature>
<evidence type="ECO:0000256" key="1">
    <source>
        <dbReference type="ARBA" id="ARBA00022737"/>
    </source>
</evidence>
<dbReference type="GO" id="GO:0003824">
    <property type="term" value="F:catalytic activity"/>
    <property type="evidence" value="ECO:0007669"/>
    <property type="project" value="InterPro"/>
</dbReference>
<dbReference type="Gene3D" id="3.40.50.1580">
    <property type="entry name" value="Nucleoside phosphorylase domain"/>
    <property type="match status" value="1"/>
</dbReference>
<dbReference type="EMBL" id="ML994610">
    <property type="protein sequence ID" value="KAF2195145.1"/>
    <property type="molecule type" value="Genomic_DNA"/>
</dbReference>
<dbReference type="PANTHER" id="PTHR46082:SF11">
    <property type="entry name" value="AAA+ ATPASE DOMAIN-CONTAINING PROTEIN-RELATED"/>
    <property type="match status" value="1"/>
</dbReference>
<dbReference type="InterPro" id="IPR053137">
    <property type="entry name" value="NLR-like"/>
</dbReference>
<dbReference type="Pfam" id="PF24883">
    <property type="entry name" value="NPHP3_N"/>
    <property type="match status" value="1"/>
</dbReference>
<dbReference type="SUPFAM" id="SSF53167">
    <property type="entry name" value="Purine and uridine phosphorylases"/>
    <property type="match status" value="1"/>
</dbReference>
<keyword evidence="1" id="KW-0677">Repeat</keyword>
<name>A0A6A6EVB3_9PEZI</name>
<dbReference type="InterPro" id="IPR035994">
    <property type="entry name" value="Nucleoside_phosphorylase_sf"/>
</dbReference>
<evidence type="ECO:0000259" key="2">
    <source>
        <dbReference type="Pfam" id="PF24883"/>
    </source>
</evidence>
<protein>
    <recommendedName>
        <fullName evidence="2">Nephrocystin 3-like N-terminal domain-containing protein</fullName>
    </recommendedName>
</protein>
<dbReference type="InterPro" id="IPR056884">
    <property type="entry name" value="NPHP3-like_N"/>
</dbReference>
<evidence type="ECO:0000313" key="3">
    <source>
        <dbReference type="EMBL" id="KAF2195145.1"/>
    </source>
</evidence>
<gene>
    <name evidence="3" type="ORF">K469DRAFT_681496</name>
</gene>
<proteinExistence type="predicted"/>
<dbReference type="Proteomes" id="UP000800200">
    <property type="component" value="Unassembled WGS sequence"/>
</dbReference>
<dbReference type="GO" id="GO:0009116">
    <property type="term" value="P:nucleoside metabolic process"/>
    <property type="evidence" value="ECO:0007669"/>
    <property type="project" value="InterPro"/>
</dbReference>
<dbReference type="AlphaFoldDB" id="A0A6A6EVB3"/>
<keyword evidence="4" id="KW-1185">Reference proteome</keyword>
<evidence type="ECO:0000313" key="4">
    <source>
        <dbReference type="Proteomes" id="UP000800200"/>
    </source>
</evidence>
<accession>A0A6A6EVB3</accession>
<dbReference type="OrthoDB" id="674604at2759"/>
<dbReference type="PANTHER" id="PTHR46082">
    <property type="entry name" value="ATP/GTP-BINDING PROTEIN-RELATED"/>
    <property type="match status" value="1"/>
</dbReference>
<sequence length="264" mass="29466">MKAAGLMISFPCLIIRGICDYADSHKNKKWQAYAAGTAAACAKEVLSVIPAAEVAKSCTADEIIKEKYALDSVLDRLPYAENTPFNSGGGDASHAGKFVTTVTIQLANNVKYYICEAIADRSDIASQSLRDQWHQLVLRPLSKLDSQGCQSSYALVVDALDECDDDNNVWITLQLLAEARSLEKVWLRVFLTSRPELPIRHGFYQIPAAQHRDFVLHNISPLTVDHDISVFLEYNLRIIRQERSLDASWPGKEVIAYLVQIARQ</sequence>
<reference evidence="3" key="1">
    <citation type="journal article" date="2020" name="Stud. Mycol.">
        <title>101 Dothideomycetes genomes: a test case for predicting lifestyles and emergence of pathogens.</title>
        <authorList>
            <person name="Haridas S."/>
            <person name="Albert R."/>
            <person name="Binder M."/>
            <person name="Bloem J."/>
            <person name="Labutti K."/>
            <person name="Salamov A."/>
            <person name="Andreopoulos B."/>
            <person name="Baker S."/>
            <person name="Barry K."/>
            <person name="Bills G."/>
            <person name="Bluhm B."/>
            <person name="Cannon C."/>
            <person name="Castanera R."/>
            <person name="Culley D."/>
            <person name="Daum C."/>
            <person name="Ezra D."/>
            <person name="Gonzalez J."/>
            <person name="Henrissat B."/>
            <person name="Kuo A."/>
            <person name="Liang C."/>
            <person name="Lipzen A."/>
            <person name="Lutzoni F."/>
            <person name="Magnuson J."/>
            <person name="Mondo S."/>
            <person name="Nolan M."/>
            <person name="Ohm R."/>
            <person name="Pangilinan J."/>
            <person name="Park H.-J."/>
            <person name="Ramirez L."/>
            <person name="Alfaro M."/>
            <person name="Sun H."/>
            <person name="Tritt A."/>
            <person name="Yoshinaga Y."/>
            <person name="Zwiers L.-H."/>
            <person name="Turgeon B."/>
            <person name="Goodwin S."/>
            <person name="Spatafora J."/>
            <person name="Crous P."/>
            <person name="Grigoriev I."/>
        </authorList>
    </citation>
    <scope>NUCLEOTIDE SEQUENCE</scope>
    <source>
        <strain evidence="3">CBS 207.26</strain>
    </source>
</reference>